<keyword evidence="4 6" id="KW-0472">Membrane</keyword>
<feature type="region of interest" description="Disordered" evidence="5">
    <location>
        <begin position="398"/>
        <end position="417"/>
    </location>
</feature>
<evidence type="ECO:0000313" key="8">
    <source>
        <dbReference type="EMBL" id="CDU22117.1"/>
    </source>
</evidence>
<feature type="compositionally biased region" description="Low complexity" evidence="5">
    <location>
        <begin position="205"/>
        <end position="239"/>
    </location>
</feature>
<feature type="transmembrane region" description="Helical" evidence="6">
    <location>
        <begin position="561"/>
        <end position="582"/>
    </location>
</feature>
<feature type="compositionally biased region" description="Pro residues" evidence="5">
    <location>
        <begin position="596"/>
        <end position="607"/>
    </location>
</feature>
<evidence type="ECO:0000256" key="4">
    <source>
        <dbReference type="ARBA" id="ARBA00023136"/>
    </source>
</evidence>
<evidence type="ECO:0000256" key="3">
    <source>
        <dbReference type="ARBA" id="ARBA00022989"/>
    </source>
</evidence>
<reference evidence="8" key="1">
    <citation type="submission" date="2014-06" db="EMBL/GenBank/DDBJ databases">
        <authorList>
            <person name="Ju J."/>
            <person name="Zhang J."/>
        </authorList>
    </citation>
    <scope>NUCLEOTIDE SEQUENCE</scope>
    <source>
        <strain evidence="8">SscI8</strain>
    </source>
</reference>
<dbReference type="GO" id="GO:0030968">
    <property type="term" value="P:endoplasmic reticulum unfolded protein response"/>
    <property type="evidence" value="ECO:0007669"/>
    <property type="project" value="TreeGrafter"/>
</dbReference>
<evidence type="ECO:0000256" key="1">
    <source>
        <dbReference type="ARBA" id="ARBA00004370"/>
    </source>
</evidence>
<evidence type="ECO:0000256" key="2">
    <source>
        <dbReference type="ARBA" id="ARBA00022692"/>
    </source>
</evidence>
<comment type="subcellular location">
    <subcellularLocation>
        <location evidence="1">Membrane</location>
    </subcellularLocation>
</comment>
<keyword evidence="2 6" id="KW-0812">Transmembrane</keyword>
<keyword evidence="3 6" id="KW-1133">Transmembrane helix</keyword>
<evidence type="ECO:0000256" key="6">
    <source>
        <dbReference type="SAM" id="Phobius"/>
    </source>
</evidence>
<sequence length="865" mass="94933">MDPSSDPSPHFHHHHRQGQRMGPSQPSGSMSAPSSHSQGPTSPPASTAAPSNPFVRSHHEELPAPLSESHSSVSNAFRGRSEQPRSNLDTMKSSTSLSRTASSSLALREDEISVTIKCPSLDKDSALVRVRLSETVLALKQTIEATWPGGPRAGGMRCIRSGRILSDTEVFSQLIQTLEEGETLSLHLVIRPDAWSDPQNRPTPSRRSSYLRQQQQLQQSQHQHSLPRSALATQVTPQDPTDDDVPPRPSATSTQAPSSFQPSFVPYFSEPSLTAARSTPAGPTTADETFASVSNSNASMNFSPTPTSQYGDDTYAVFEDTLRVTAPENWPLLIEALKAAYDEYVLIYERIYNEAHAAQKGSESASATPVHSPSTQSDLLTSVETTLLGWDPIQVPGQDHASAGSAASPSTRGDTQHLYQQVSHRGLPYLLRISTNSLAVQRSEALSTLLQRITTLGTMIEKLENVIMLGRLIQVQRPASSSSHGAEPASTQLNGAATAVRTMALEQGGLMASVNRIAQRTAEACRGITFADARAVIVPMAFVWLKVGILLSIVLRRADTIKMYFVLGLASIYVVFESYRIVQRRMRVRQRMAPRAPAPPLQPPPQAPQQGAGQAAAGNNAGQADGVGQADAAPMGANVPTAPSHEEQVERQATQEPLRPLPPPQAPPRFASRTRFSYDWCIDQMAFIGLNAEDAELGLLPAPGTPAAAANPTSSGWMHRILTSEWILPPLLLVFTMMPAVEQRRKRAIEERERVIRKWTRLEQERRQRVQEMLRELEEKQKLAEQSTSGEESGFTSTPAPMMEVSAGEDLELQQKRAEYADRMLRQRRTTEAVDMNEDDLVARQVARQMQEEEEEEEVEDMNMF</sequence>
<name>A0A127Z924_9BASI</name>
<feature type="compositionally biased region" description="Low complexity" evidence="5">
    <location>
        <begin position="93"/>
        <end position="105"/>
    </location>
</feature>
<accession>A0A127Z924</accession>
<feature type="compositionally biased region" description="Polar residues" evidence="5">
    <location>
        <begin position="405"/>
        <end position="417"/>
    </location>
</feature>
<feature type="compositionally biased region" description="Low complexity" evidence="5">
    <location>
        <begin position="608"/>
        <end position="634"/>
    </location>
</feature>
<dbReference type="PANTHER" id="PTHR12943">
    <property type="entry name" value="HOMOCYSTEINE-RESPONSIVE ENDOPLASMIC RETICULUM-RESIDENT UNIQUITIN-LIKE DOMAIN HERPUD PROTEIN FAMILY MEMBER"/>
    <property type="match status" value="1"/>
</dbReference>
<feature type="region of interest" description="Disordered" evidence="5">
    <location>
        <begin position="1"/>
        <end position="105"/>
    </location>
</feature>
<dbReference type="EMBL" id="LK056654">
    <property type="protein sequence ID" value="CDU22117.1"/>
    <property type="molecule type" value="Genomic_DNA"/>
</dbReference>
<feature type="compositionally biased region" description="Low complexity" evidence="5">
    <location>
        <begin position="21"/>
        <end position="51"/>
    </location>
</feature>
<feature type="compositionally biased region" description="Polar residues" evidence="5">
    <location>
        <begin position="250"/>
        <end position="262"/>
    </location>
</feature>
<organism evidence="8">
    <name type="scientific">Sporisorium scitamineum</name>
    <dbReference type="NCBI Taxonomy" id="49012"/>
    <lineage>
        <taxon>Eukaryota</taxon>
        <taxon>Fungi</taxon>
        <taxon>Dikarya</taxon>
        <taxon>Basidiomycota</taxon>
        <taxon>Ustilaginomycotina</taxon>
        <taxon>Ustilaginomycetes</taxon>
        <taxon>Ustilaginales</taxon>
        <taxon>Ustilaginaceae</taxon>
        <taxon>Sporisorium</taxon>
    </lineage>
</organism>
<evidence type="ECO:0000256" key="5">
    <source>
        <dbReference type="SAM" id="MobiDB-lite"/>
    </source>
</evidence>
<dbReference type="PANTHER" id="PTHR12943:SF27">
    <property type="entry name" value="HOMOCYSTEINE-INDUCED ENDOPLASMIC RETICULUM PROTEIN, ISOFORM A"/>
    <property type="match status" value="1"/>
</dbReference>
<feature type="region of interest" description="Disordered" evidence="5">
    <location>
        <begin position="779"/>
        <end position="802"/>
    </location>
</feature>
<dbReference type="InterPro" id="IPR029071">
    <property type="entry name" value="Ubiquitin-like_domsf"/>
</dbReference>
<feature type="region of interest" description="Disordered" evidence="5">
    <location>
        <begin position="592"/>
        <end position="670"/>
    </location>
</feature>
<feature type="region of interest" description="Disordered" evidence="5">
    <location>
        <begin position="194"/>
        <end position="263"/>
    </location>
</feature>
<proteinExistence type="predicted"/>
<dbReference type="InterPro" id="IPR039751">
    <property type="entry name" value="HERPUD1/2"/>
</dbReference>
<dbReference type="SUPFAM" id="SSF54236">
    <property type="entry name" value="Ubiquitin-like"/>
    <property type="match status" value="1"/>
</dbReference>
<dbReference type="OrthoDB" id="21589at2759"/>
<feature type="domain" description="Ubiquitin-like" evidence="7">
    <location>
        <begin position="112"/>
        <end position="174"/>
    </location>
</feature>
<dbReference type="Gene3D" id="3.10.20.90">
    <property type="entry name" value="Phosphatidylinositol 3-kinase Catalytic Subunit, Chain A, domain 1"/>
    <property type="match status" value="1"/>
</dbReference>
<feature type="compositionally biased region" description="Low complexity" evidence="5">
    <location>
        <begin position="787"/>
        <end position="798"/>
    </location>
</feature>
<feature type="transmembrane region" description="Helical" evidence="6">
    <location>
        <begin position="536"/>
        <end position="555"/>
    </location>
</feature>
<dbReference type="InterPro" id="IPR000626">
    <property type="entry name" value="Ubiquitin-like_dom"/>
</dbReference>
<dbReference type="AlphaFoldDB" id="A0A127Z924"/>
<evidence type="ECO:0000259" key="7">
    <source>
        <dbReference type="PROSITE" id="PS50053"/>
    </source>
</evidence>
<protein>
    <recommendedName>
        <fullName evidence="7">Ubiquitin-like domain-containing protein</fullName>
    </recommendedName>
</protein>
<dbReference type="PROSITE" id="PS50053">
    <property type="entry name" value="UBIQUITIN_2"/>
    <property type="match status" value="1"/>
</dbReference>
<gene>
    <name evidence="8" type="ORF">SPSC_00747</name>
</gene>
<dbReference type="GO" id="GO:0016020">
    <property type="term" value="C:membrane"/>
    <property type="evidence" value="ECO:0007669"/>
    <property type="project" value="UniProtKB-SubCell"/>
</dbReference>